<keyword evidence="2" id="KW-1003">Cell membrane</keyword>
<evidence type="ECO:0000256" key="6">
    <source>
        <dbReference type="ARBA" id="ARBA00022989"/>
    </source>
</evidence>
<reference evidence="11 12" key="1">
    <citation type="submission" date="2024-05" db="EMBL/GenBank/DDBJ databases">
        <title>Roseateles sp. DJS-2-20 16S ribosomal RNA gene Genome sequencing and assembly.</title>
        <authorList>
            <person name="Woo H."/>
        </authorList>
    </citation>
    <scope>NUCLEOTIDE SEQUENCE [LARGE SCALE GENOMIC DNA]</scope>
    <source>
        <strain evidence="11 12">DJS-2-20</strain>
    </source>
</reference>
<feature type="transmembrane region" description="Helical" evidence="8">
    <location>
        <begin position="21"/>
        <end position="46"/>
    </location>
</feature>
<dbReference type="PROSITE" id="PS50893">
    <property type="entry name" value="ABC_TRANSPORTER_2"/>
    <property type="match status" value="1"/>
</dbReference>
<evidence type="ECO:0000256" key="5">
    <source>
        <dbReference type="ARBA" id="ARBA00022840"/>
    </source>
</evidence>
<dbReference type="InterPro" id="IPR036640">
    <property type="entry name" value="ABC1_TM_sf"/>
</dbReference>
<proteinExistence type="predicted"/>
<feature type="transmembrane region" description="Helical" evidence="8">
    <location>
        <begin position="151"/>
        <end position="170"/>
    </location>
</feature>
<sequence>MPALPSIPRSVQLRQQLTRHAGPFAIFSLALTALLLAPTLYMLQVYDRVLTTRNETTLVVLTLLVLGVYGLTVALEAVRAAVSARLTAQADAALAPVVFEASLQPRPEASALLLAGDLGVLRQALAGPLPALAFDLPLGAVFLLVAGLIDVWLGTFIAASVALLVGLALWQEQRLREPTRLAQLQSTEAQQALQEAARQAETVRALSMADRVGQRWLQLHQAASARQLGTSAEAGRINALQRLARLALQSLGLGLGAWLVLEQRISPAMMMACTLLLGRAMAPWESLIQQGRQLSALRQSWPRLREALDRPAEADPLPLPAARGTLSAEGLSLSLDGQAPLLAELALDVKPGETVAIVGPSGCGKSSLVRLLSGAQPPSSGCVRLDGAELAQWPAAQRAAALGVLPQDVQFFDGSVAENIARLQALDTDEARAAVVRAAQTAGVHELILRLPEGYQTRLGPQGLPLSGGQRQRLGLARALFGEPAVLLLDEPNAHLDEAGEQALKRAVLAHKAAGRSTVFVTHRQSLLAVADRVLLLRDGRLQALTPRPALRTA</sequence>
<keyword evidence="4" id="KW-0547">Nucleotide-binding</keyword>
<dbReference type="InterPro" id="IPR010128">
    <property type="entry name" value="ATPase_T1SS_PrtD-like"/>
</dbReference>
<evidence type="ECO:0000259" key="9">
    <source>
        <dbReference type="PROSITE" id="PS50893"/>
    </source>
</evidence>
<accession>A0ABV0G4S2</accession>
<keyword evidence="12" id="KW-1185">Reference proteome</keyword>
<dbReference type="Pfam" id="PF00664">
    <property type="entry name" value="ABC_membrane"/>
    <property type="match status" value="1"/>
</dbReference>
<dbReference type="PANTHER" id="PTHR24221">
    <property type="entry name" value="ATP-BINDING CASSETTE SUB-FAMILY B"/>
    <property type="match status" value="1"/>
</dbReference>
<evidence type="ECO:0000259" key="10">
    <source>
        <dbReference type="PROSITE" id="PS50929"/>
    </source>
</evidence>
<dbReference type="InterPro" id="IPR003439">
    <property type="entry name" value="ABC_transporter-like_ATP-bd"/>
</dbReference>
<evidence type="ECO:0000313" key="11">
    <source>
        <dbReference type="EMBL" id="MEO3692703.1"/>
    </source>
</evidence>
<protein>
    <submittedName>
        <fullName evidence="11">Type I secretion system permease/ATPase</fullName>
    </submittedName>
</protein>
<feature type="domain" description="ABC transporter" evidence="9">
    <location>
        <begin position="326"/>
        <end position="553"/>
    </location>
</feature>
<organism evidence="11 12">
    <name type="scientific">Roseateles paludis</name>
    <dbReference type="NCBI Taxonomy" id="3145238"/>
    <lineage>
        <taxon>Bacteria</taxon>
        <taxon>Pseudomonadati</taxon>
        <taxon>Pseudomonadota</taxon>
        <taxon>Betaproteobacteria</taxon>
        <taxon>Burkholderiales</taxon>
        <taxon>Sphaerotilaceae</taxon>
        <taxon>Roseateles</taxon>
    </lineage>
</organism>
<dbReference type="SMART" id="SM00382">
    <property type="entry name" value="AAA"/>
    <property type="match status" value="1"/>
</dbReference>
<dbReference type="Proteomes" id="UP001495147">
    <property type="component" value="Unassembled WGS sequence"/>
</dbReference>
<dbReference type="EMBL" id="JBDPZD010000004">
    <property type="protein sequence ID" value="MEO3692703.1"/>
    <property type="molecule type" value="Genomic_DNA"/>
</dbReference>
<dbReference type="NCBIfam" id="TIGR01842">
    <property type="entry name" value="type_I_sec_PrtD"/>
    <property type="match status" value="1"/>
</dbReference>
<evidence type="ECO:0000313" key="12">
    <source>
        <dbReference type="Proteomes" id="UP001495147"/>
    </source>
</evidence>
<keyword evidence="6 8" id="KW-1133">Transmembrane helix</keyword>
<feature type="transmembrane region" description="Helical" evidence="8">
    <location>
        <begin position="124"/>
        <end position="145"/>
    </location>
</feature>
<evidence type="ECO:0000256" key="3">
    <source>
        <dbReference type="ARBA" id="ARBA00022692"/>
    </source>
</evidence>
<comment type="subcellular location">
    <subcellularLocation>
        <location evidence="1">Cell membrane</location>
        <topology evidence="1">Multi-pass membrane protein</topology>
    </subcellularLocation>
</comment>
<evidence type="ECO:0000256" key="8">
    <source>
        <dbReference type="SAM" id="Phobius"/>
    </source>
</evidence>
<keyword evidence="7 8" id="KW-0472">Membrane</keyword>
<feature type="transmembrane region" description="Helical" evidence="8">
    <location>
        <begin position="243"/>
        <end position="261"/>
    </location>
</feature>
<dbReference type="SUPFAM" id="SSF52540">
    <property type="entry name" value="P-loop containing nucleoside triphosphate hydrolases"/>
    <property type="match status" value="1"/>
</dbReference>
<keyword evidence="5" id="KW-0067">ATP-binding</keyword>
<dbReference type="RefSeq" id="WP_347705519.1">
    <property type="nucleotide sequence ID" value="NZ_JBDPZD010000004.1"/>
</dbReference>
<dbReference type="InterPro" id="IPR011527">
    <property type="entry name" value="ABC1_TM_dom"/>
</dbReference>
<evidence type="ECO:0000256" key="2">
    <source>
        <dbReference type="ARBA" id="ARBA00022475"/>
    </source>
</evidence>
<name>A0ABV0G4S2_9BURK</name>
<dbReference type="PANTHER" id="PTHR24221:SF654">
    <property type="entry name" value="ATP-BINDING CASSETTE SUB-FAMILY B MEMBER 6"/>
    <property type="match status" value="1"/>
</dbReference>
<gene>
    <name evidence="11" type="ORF">ABDJ85_14590</name>
</gene>
<dbReference type="Pfam" id="PF00005">
    <property type="entry name" value="ABC_tran"/>
    <property type="match status" value="1"/>
</dbReference>
<dbReference type="SUPFAM" id="SSF90123">
    <property type="entry name" value="ABC transporter transmembrane region"/>
    <property type="match status" value="1"/>
</dbReference>
<dbReference type="PROSITE" id="PS50929">
    <property type="entry name" value="ABC_TM1F"/>
    <property type="match status" value="1"/>
</dbReference>
<evidence type="ECO:0000256" key="7">
    <source>
        <dbReference type="ARBA" id="ARBA00023136"/>
    </source>
</evidence>
<dbReference type="Gene3D" id="3.40.50.300">
    <property type="entry name" value="P-loop containing nucleotide triphosphate hydrolases"/>
    <property type="match status" value="1"/>
</dbReference>
<dbReference type="Gene3D" id="1.20.1560.10">
    <property type="entry name" value="ABC transporter type 1, transmembrane domain"/>
    <property type="match status" value="1"/>
</dbReference>
<dbReference type="InterPro" id="IPR027417">
    <property type="entry name" value="P-loop_NTPase"/>
</dbReference>
<dbReference type="InterPro" id="IPR017871">
    <property type="entry name" value="ABC_transporter-like_CS"/>
</dbReference>
<dbReference type="InterPro" id="IPR039421">
    <property type="entry name" value="Type_1_exporter"/>
</dbReference>
<evidence type="ECO:0000256" key="4">
    <source>
        <dbReference type="ARBA" id="ARBA00022741"/>
    </source>
</evidence>
<comment type="caution">
    <text evidence="11">The sequence shown here is derived from an EMBL/GenBank/DDBJ whole genome shotgun (WGS) entry which is preliminary data.</text>
</comment>
<keyword evidence="3 8" id="KW-0812">Transmembrane</keyword>
<feature type="domain" description="ABC transmembrane type-1" evidence="10">
    <location>
        <begin position="25"/>
        <end position="296"/>
    </location>
</feature>
<dbReference type="InterPro" id="IPR003593">
    <property type="entry name" value="AAA+_ATPase"/>
</dbReference>
<evidence type="ECO:0000256" key="1">
    <source>
        <dbReference type="ARBA" id="ARBA00004651"/>
    </source>
</evidence>
<dbReference type="PROSITE" id="PS00211">
    <property type="entry name" value="ABC_TRANSPORTER_1"/>
    <property type="match status" value="1"/>
</dbReference>
<feature type="transmembrane region" description="Helical" evidence="8">
    <location>
        <begin position="58"/>
        <end position="78"/>
    </location>
</feature>